<dbReference type="EMBL" id="JACLAN010000014">
    <property type="protein sequence ID" value="MBC8674359.1"/>
    <property type="molecule type" value="Genomic_DNA"/>
</dbReference>
<accession>A0A926FKH2</accession>
<gene>
    <name evidence="1" type="ORF">H2136_20680</name>
</gene>
<protein>
    <submittedName>
        <fullName evidence="1">Uncharacterized protein</fullName>
    </submittedName>
</protein>
<dbReference type="AlphaFoldDB" id="A0A926FKH2"/>
<evidence type="ECO:0000313" key="1">
    <source>
        <dbReference type="EMBL" id="MBC8674359.1"/>
    </source>
</evidence>
<organism evidence="1">
    <name type="scientific">Aeromonas hydrophila</name>
    <dbReference type="NCBI Taxonomy" id="644"/>
    <lineage>
        <taxon>Bacteria</taxon>
        <taxon>Pseudomonadati</taxon>
        <taxon>Pseudomonadota</taxon>
        <taxon>Gammaproteobacteria</taxon>
        <taxon>Aeromonadales</taxon>
        <taxon>Aeromonadaceae</taxon>
        <taxon>Aeromonas</taxon>
    </lineage>
</organism>
<reference evidence="1" key="1">
    <citation type="submission" date="2020-07" db="EMBL/GenBank/DDBJ databases">
        <title>Carbapenem Resistant Aeromonas hydrophila Carrying blacphA7 Isolated from Two Solid Organ Transplant Patients.</title>
        <authorList>
            <person name="Hilt E."/>
            <person name="Fitzwater S.P."/>
            <person name="Ward K."/>
            <person name="De St Maurice A."/>
            <person name="Chandrasekaran S."/>
            <person name="Garner O.B."/>
            <person name="Yang S."/>
        </authorList>
    </citation>
    <scope>NUCLEOTIDE SEQUENCE</scope>
    <source>
        <strain evidence="1">B-1</strain>
    </source>
</reference>
<name>A0A926FKH2_AERHY</name>
<sequence>MRLSQKYNQNDVIRFNFNDKTNDIKVGSYYVVSRNDIYVEGEKKLLLTSQDGKGQLIISPDKFPDLGGGMVEIFESRMIEVGQGMYFAGGGMTCRAAW</sequence>
<comment type="caution">
    <text evidence="1">The sequence shown here is derived from an EMBL/GenBank/DDBJ whole genome shotgun (WGS) entry which is preliminary data.</text>
</comment>
<proteinExistence type="predicted"/>